<evidence type="ECO:0000256" key="1">
    <source>
        <dbReference type="SAM" id="MobiDB-lite"/>
    </source>
</evidence>
<dbReference type="Proteomes" id="UP001189624">
    <property type="component" value="Chromosome 10"/>
</dbReference>
<accession>A0AA86W1Z1</accession>
<dbReference type="Gramene" id="rna-AYBTSS11_LOCUS29182">
    <property type="protein sequence ID" value="CAJ1977036.1"/>
    <property type="gene ID" value="gene-AYBTSS11_LOCUS29182"/>
</dbReference>
<reference evidence="3" key="1">
    <citation type="submission" date="2023-10" db="EMBL/GenBank/DDBJ databases">
        <authorList>
            <person name="Domelevo Entfellner J.-B."/>
        </authorList>
    </citation>
    <scope>NUCLEOTIDE SEQUENCE</scope>
</reference>
<dbReference type="AlphaFoldDB" id="A0AA86W1Z1"/>
<protein>
    <submittedName>
        <fullName evidence="3">Uncharacterized protein</fullName>
    </submittedName>
</protein>
<organism evidence="3 4">
    <name type="scientific">Sphenostylis stenocarpa</name>
    <dbReference type="NCBI Taxonomy" id="92480"/>
    <lineage>
        <taxon>Eukaryota</taxon>
        <taxon>Viridiplantae</taxon>
        <taxon>Streptophyta</taxon>
        <taxon>Embryophyta</taxon>
        <taxon>Tracheophyta</taxon>
        <taxon>Spermatophyta</taxon>
        <taxon>Magnoliopsida</taxon>
        <taxon>eudicotyledons</taxon>
        <taxon>Gunneridae</taxon>
        <taxon>Pentapetalae</taxon>
        <taxon>rosids</taxon>
        <taxon>fabids</taxon>
        <taxon>Fabales</taxon>
        <taxon>Fabaceae</taxon>
        <taxon>Papilionoideae</taxon>
        <taxon>50 kb inversion clade</taxon>
        <taxon>NPAAA clade</taxon>
        <taxon>indigoferoid/millettioid clade</taxon>
        <taxon>Phaseoleae</taxon>
        <taxon>Sphenostylis</taxon>
    </lineage>
</organism>
<feature type="region of interest" description="Disordered" evidence="1">
    <location>
        <begin position="334"/>
        <end position="358"/>
    </location>
</feature>
<feature type="transmembrane region" description="Helical" evidence="2">
    <location>
        <begin position="126"/>
        <end position="148"/>
    </location>
</feature>
<proteinExistence type="predicted"/>
<dbReference type="EMBL" id="OY731407">
    <property type="protein sequence ID" value="CAJ1977036.1"/>
    <property type="molecule type" value="Genomic_DNA"/>
</dbReference>
<sequence length="764" mass="83666">MSDCPSALSNVLSVKPCYKLGVLFPKLPLEDLNTKHLRRIQPSLVAFEQMASITAPNSLQIRLAFAHFNTTKLNPVLFHTRLPHVDRPRRVCLSCVANHGNGSDSASVRVGSDGLSDSEIKKNDSYGGVVGVAGIVLLSGIVFASFLVSRRNCARQVNPLATHQEVLLSSDDCNDKIEHANTDNKVEQGNIIVECRINIFGDCSSSESDKYTDATTYISIQKEVQHGSVVPSEGTVALNDPESENSIDSSDSYSFRDLDSSVFLDTEISITELKENSSFVEQGNISNFDAEPLPVISEQRDAITGSSGNESSAISNTSSFETDKESVLVNIAFSTQSNEKTSDPEVFPEEDDSSVSTNENLDLNNMLQVIDKSSLEEWNLSENEIYESPNSAPFYSTPGIPASSVVSAAVQMLPGKILVPAAVDQGQGQALTSLQALKDLVSWKMVLEKRQLPETDGKMLYQLSGFIDADKIHSVALPALVADVSTGAQGITALAFVTKAQAAVALATGDVFDLINEELARIEVESMADNAVVSHSALVAQVEKDINASSEQKFSVEREKINVVERMRQAERAAIESERNVFSKLKHEVEDHLQNLISDKVEIAYEKEKISKLRELTENEKKEITRLQYELEVERKALPIATACAVALERARDHWGRNGIKVVDDDFREDSAGEQFSVQEVVDRGDSLLDKLKKMAAGIERMGVCKTGKQAEELRETAISKVGKSVHKVQQRDLEFGFTIKEGAERNAGGCREGFEKLTQKLKT</sequence>
<name>A0AA86W1Z1_9FABA</name>
<dbReference type="PANTHER" id="PTHR33740:SF3">
    <property type="entry name" value="GPI-ANCHORED ADHESIN-LIKE PROTEIN"/>
    <property type="match status" value="1"/>
</dbReference>
<keyword evidence="2" id="KW-0812">Transmembrane</keyword>
<evidence type="ECO:0000313" key="3">
    <source>
        <dbReference type="EMBL" id="CAJ1977036.1"/>
    </source>
</evidence>
<keyword evidence="2" id="KW-0472">Membrane</keyword>
<gene>
    <name evidence="3" type="ORF">AYBTSS11_LOCUS29182</name>
</gene>
<keyword evidence="2" id="KW-1133">Transmembrane helix</keyword>
<dbReference type="PANTHER" id="PTHR33740">
    <property type="entry name" value="GPI-ANCHORED ADHESIN-LIKE PROTEIN"/>
    <property type="match status" value="1"/>
</dbReference>
<feature type="region of interest" description="Disordered" evidence="1">
    <location>
        <begin position="231"/>
        <end position="252"/>
    </location>
</feature>
<keyword evidence="4" id="KW-1185">Reference proteome</keyword>
<evidence type="ECO:0000313" key="4">
    <source>
        <dbReference type="Proteomes" id="UP001189624"/>
    </source>
</evidence>
<evidence type="ECO:0000256" key="2">
    <source>
        <dbReference type="SAM" id="Phobius"/>
    </source>
</evidence>